<dbReference type="PROSITE" id="PS00485">
    <property type="entry name" value="A_DEAMINASE"/>
    <property type="match status" value="1"/>
</dbReference>
<dbReference type="NCBIfam" id="TIGR01430">
    <property type="entry name" value="aden_deam"/>
    <property type="match status" value="1"/>
</dbReference>
<dbReference type="InterPro" id="IPR006330">
    <property type="entry name" value="Ado/ade_deaminase"/>
</dbReference>
<keyword evidence="3" id="KW-0479">Metal-binding</keyword>
<comment type="caution">
    <text evidence="7">The sequence shown here is derived from an EMBL/GenBank/DDBJ whole genome shotgun (WGS) entry which is preliminary data.</text>
</comment>
<proteinExistence type="inferred from homology"/>
<keyword evidence="4" id="KW-0378">Hydrolase</keyword>
<dbReference type="RefSeq" id="WP_203914563.1">
    <property type="nucleotide sequence ID" value="NZ_BONY01000109.1"/>
</dbReference>
<keyword evidence="5" id="KW-0862">Zinc</keyword>
<evidence type="ECO:0000256" key="1">
    <source>
        <dbReference type="ARBA" id="ARBA00001947"/>
    </source>
</evidence>
<protein>
    <submittedName>
        <fullName evidence="7">Putative adenosine/adenine deaminase</fullName>
    </submittedName>
</protein>
<name>A0A8J3VLN0_9ACTN</name>
<dbReference type="PANTHER" id="PTHR43114">
    <property type="entry name" value="ADENINE DEAMINASE"/>
    <property type="match status" value="1"/>
</dbReference>
<dbReference type="GO" id="GO:0016814">
    <property type="term" value="F:hydrolase activity, acting on carbon-nitrogen (but not peptide) bonds, in cyclic amidines"/>
    <property type="evidence" value="ECO:0007669"/>
    <property type="project" value="UniProtKB-ARBA"/>
</dbReference>
<comment type="cofactor">
    <cofactor evidence="1">
        <name>Zn(2+)</name>
        <dbReference type="ChEBI" id="CHEBI:29105"/>
    </cofactor>
</comment>
<dbReference type="AlphaFoldDB" id="A0A8J3VLN0"/>
<evidence type="ECO:0000256" key="3">
    <source>
        <dbReference type="ARBA" id="ARBA00022723"/>
    </source>
</evidence>
<feature type="domain" description="Adenosine deaminase" evidence="6">
    <location>
        <begin position="3"/>
        <end position="298"/>
    </location>
</feature>
<dbReference type="InterPro" id="IPR001365">
    <property type="entry name" value="A_deaminase_dom"/>
</dbReference>
<evidence type="ECO:0000256" key="4">
    <source>
        <dbReference type="ARBA" id="ARBA00022801"/>
    </source>
</evidence>
<dbReference type="Gene3D" id="3.20.20.140">
    <property type="entry name" value="Metal-dependent hydrolases"/>
    <property type="match status" value="1"/>
</dbReference>
<sequence length="312" mass="32870">MRANLHLHLTGSMRLATLAQLADRERLPLPEPLAPNVIHPWEAFQQRYDLARSVLRSHEDVARVAAEAVEDDARCGATWTEIQVDPTSLAPLLGGLEAVVEAVLAGVRGKQASVIVASSWARPPAHAEMLAALAARYADQGVTGFGLSFDERLGRVADFAPAAAIASRAGLMIVPHAGFYEPAWHVAECVRLLGAHRIGHGITAADDPAVLELLAERGVTIELCPTSYPPLGVAASLAQVPLRAFMSAGVPVALGTDDPLLFGGSLDDQYAIARDHLGCTEEELALLARQSISASAANHLSQGQTSATVQTG</sequence>
<dbReference type="Pfam" id="PF00962">
    <property type="entry name" value="A_deaminase"/>
    <property type="match status" value="1"/>
</dbReference>
<accession>A0A8J3VLN0</accession>
<evidence type="ECO:0000256" key="2">
    <source>
        <dbReference type="ARBA" id="ARBA00006676"/>
    </source>
</evidence>
<evidence type="ECO:0000313" key="7">
    <source>
        <dbReference type="EMBL" id="GIH10842.1"/>
    </source>
</evidence>
<keyword evidence="8" id="KW-1185">Reference proteome</keyword>
<dbReference type="GO" id="GO:0009168">
    <property type="term" value="P:purine ribonucleoside monophosphate biosynthetic process"/>
    <property type="evidence" value="ECO:0007669"/>
    <property type="project" value="InterPro"/>
</dbReference>
<dbReference type="GO" id="GO:0019239">
    <property type="term" value="F:deaminase activity"/>
    <property type="evidence" value="ECO:0007669"/>
    <property type="project" value="InterPro"/>
</dbReference>
<evidence type="ECO:0000256" key="5">
    <source>
        <dbReference type="ARBA" id="ARBA00022833"/>
    </source>
</evidence>
<comment type="similarity">
    <text evidence="2">Belongs to the metallo-dependent hydrolases superfamily. Adenosine and AMP deaminases family.</text>
</comment>
<gene>
    <name evidence="7" type="ORF">Rhe02_89090</name>
</gene>
<dbReference type="PANTHER" id="PTHR43114:SF6">
    <property type="entry name" value="ADENINE DEAMINASE"/>
    <property type="match status" value="1"/>
</dbReference>
<dbReference type="InterPro" id="IPR006650">
    <property type="entry name" value="A/AMP_deam_AS"/>
</dbReference>
<dbReference type="InterPro" id="IPR032466">
    <property type="entry name" value="Metal_Hydrolase"/>
</dbReference>
<dbReference type="GO" id="GO:0046872">
    <property type="term" value="F:metal ion binding"/>
    <property type="evidence" value="ECO:0007669"/>
    <property type="project" value="UniProtKB-KW"/>
</dbReference>
<dbReference type="SUPFAM" id="SSF51556">
    <property type="entry name" value="Metallo-dependent hydrolases"/>
    <property type="match status" value="1"/>
</dbReference>
<evidence type="ECO:0000259" key="6">
    <source>
        <dbReference type="Pfam" id="PF00962"/>
    </source>
</evidence>
<evidence type="ECO:0000313" key="8">
    <source>
        <dbReference type="Proteomes" id="UP000612899"/>
    </source>
</evidence>
<organism evidence="7 8">
    <name type="scientific">Rhizocola hellebori</name>
    <dbReference type="NCBI Taxonomy" id="1392758"/>
    <lineage>
        <taxon>Bacteria</taxon>
        <taxon>Bacillati</taxon>
        <taxon>Actinomycetota</taxon>
        <taxon>Actinomycetes</taxon>
        <taxon>Micromonosporales</taxon>
        <taxon>Micromonosporaceae</taxon>
        <taxon>Rhizocola</taxon>
    </lineage>
</organism>
<dbReference type="EMBL" id="BONY01000109">
    <property type="protein sequence ID" value="GIH10842.1"/>
    <property type="molecule type" value="Genomic_DNA"/>
</dbReference>
<dbReference type="Proteomes" id="UP000612899">
    <property type="component" value="Unassembled WGS sequence"/>
</dbReference>
<reference evidence="7" key="1">
    <citation type="submission" date="2021-01" db="EMBL/GenBank/DDBJ databases">
        <title>Whole genome shotgun sequence of Rhizocola hellebori NBRC 109834.</title>
        <authorList>
            <person name="Komaki H."/>
            <person name="Tamura T."/>
        </authorList>
    </citation>
    <scope>NUCLEOTIDE SEQUENCE</scope>
    <source>
        <strain evidence="7">NBRC 109834</strain>
    </source>
</reference>